<sequence>MSYVAPPEVTEDMLAQGTSKSELSSWQQLLRGTISGFVLSGATVMAILAAEEAGNSLVGALVFPMGLAVVVILGLELLTGNFALVPLAVLEGRARLSSLFRSFGVVLAGHVIGGLLCALLFAAWLTEFWTGGAGLLIDGLIDTAEEKTLAYQDLGMSAGISLALLSGILCNWLVVLGVVMGMTSTSTTGKLAALWLPIAAFFYLELEHAVVNLFVIPAGMMVGADVGVVDWLVWNQVPVLIGNLIGGFFLLGLPVYLAFRTKQEDLPADAAEEPSEGL</sequence>
<evidence type="ECO:0000256" key="1">
    <source>
        <dbReference type="ARBA" id="ARBA00004141"/>
    </source>
</evidence>
<dbReference type="EMBL" id="BMIS01000008">
    <property type="protein sequence ID" value="GGE72058.1"/>
    <property type="molecule type" value="Genomic_DNA"/>
</dbReference>
<evidence type="ECO:0000256" key="5">
    <source>
        <dbReference type="ARBA" id="ARBA00049660"/>
    </source>
</evidence>
<feature type="transmembrane region" description="Helical" evidence="6">
    <location>
        <begin position="191"/>
        <end position="216"/>
    </location>
</feature>
<evidence type="ECO:0000313" key="7">
    <source>
        <dbReference type="EMBL" id="GGE72058.1"/>
    </source>
</evidence>
<gene>
    <name evidence="7" type="ORF">GCM10011401_18830</name>
</gene>
<proteinExistence type="inferred from homology"/>
<keyword evidence="4 6" id="KW-0472">Membrane</keyword>
<dbReference type="InterPro" id="IPR023271">
    <property type="entry name" value="Aquaporin-like"/>
</dbReference>
<evidence type="ECO:0000313" key="8">
    <source>
        <dbReference type="Proteomes" id="UP000633136"/>
    </source>
</evidence>
<comment type="caution">
    <text evidence="7">The sequence shown here is derived from an EMBL/GenBank/DDBJ whole genome shotgun (WGS) entry which is preliminary data.</text>
</comment>
<dbReference type="PANTHER" id="PTHR30520">
    <property type="entry name" value="FORMATE TRANSPORTER-RELATED"/>
    <property type="match status" value="1"/>
</dbReference>
<evidence type="ECO:0000256" key="4">
    <source>
        <dbReference type="ARBA" id="ARBA00023136"/>
    </source>
</evidence>
<keyword evidence="3 6" id="KW-1133">Transmembrane helix</keyword>
<dbReference type="AlphaFoldDB" id="A0A917AS96"/>
<dbReference type="Gene3D" id="1.20.1080.10">
    <property type="entry name" value="Glycerol uptake facilitator protein"/>
    <property type="match status" value="1"/>
</dbReference>
<protein>
    <submittedName>
        <fullName evidence="7">Formate transporter</fullName>
    </submittedName>
</protein>
<dbReference type="GO" id="GO:0015499">
    <property type="term" value="F:formate transmembrane transporter activity"/>
    <property type="evidence" value="ECO:0007669"/>
    <property type="project" value="TreeGrafter"/>
</dbReference>
<organism evidence="7 8">
    <name type="scientific">Nesterenkonia cremea</name>
    <dbReference type="NCBI Taxonomy" id="1882340"/>
    <lineage>
        <taxon>Bacteria</taxon>
        <taxon>Bacillati</taxon>
        <taxon>Actinomycetota</taxon>
        <taxon>Actinomycetes</taxon>
        <taxon>Micrococcales</taxon>
        <taxon>Micrococcaceae</taxon>
        <taxon>Nesterenkonia</taxon>
    </lineage>
</organism>
<evidence type="ECO:0000256" key="3">
    <source>
        <dbReference type="ARBA" id="ARBA00022989"/>
    </source>
</evidence>
<keyword evidence="2 6" id="KW-0812">Transmembrane</keyword>
<dbReference type="RefSeq" id="WP_188685056.1">
    <property type="nucleotide sequence ID" value="NZ_BMIS01000008.1"/>
</dbReference>
<accession>A0A917AS96</accession>
<reference evidence="7" key="2">
    <citation type="submission" date="2020-09" db="EMBL/GenBank/DDBJ databases">
        <authorList>
            <person name="Sun Q."/>
            <person name="Zhou Y."/>
        </authorList>
    </citation>
    <scope>NUCLEOTIDE SEQUENCE</scope>
    <source>
        <strain evidence="7">CGMCC 1.15388</strain>
    </source>
</reference>
<dbReference type="InterPro" id="IPR000292">
    <property type="entry name" value="For/NO2_transpt"/>
</dbReference>
<evidence type="ECO:0000256" key="2">
    <source>
        <dbReference type="ARBA" id="ARBA00022692"/>
    </source>
</evidence>
<reference evidence="7" key="1">
    <citation type="journal article" date="2014" name="Int. J. Syst. Evol. Microbiol.">
        <title>Complete genome sequence of Corynebacterium casei LMG S-19264T (=DSM 44701T), isolated from a smear-ripened cheese.</title>
        <authorList>
            <consortium name="US DOE Joint Genome Institute (JGI-PGF)"/>
            <person name="Walter F."/>
            <person name="Albersmeier A."/>
            <person name="Kalinowski J."/>
            <person name="Ruckert C."/>
        </authorList>
    </citation>
    <scope>NUCLEOTIDE SEQUENCE</scope>
    <source>
        <strain evidence="7">CGMCC 1.15388</strain>
    </source>
</reference>
<dbReference type="Proteomes" id="UP000633136">
    <property type="component" value="Unassembled WGS sequence"/>
</dbReference>
<dbReference type="GO" id="GO:0005886">
    <property type="term" value="C:plasma membrane"/>
    <property type="evidence" value="ECO:0007669"/>
    <property type="project" value="TreeGrafter"/>
</dbReference>
<comment type="similarity">
    <text evidence="5">Belongs to the FNT transporter (TC 1.A.16) family.</text>
</comment>
<name>A0A917AS96_9MICC</name>
<feature type="transmembrane region" description="Helical" evidence="6">
    <location>
        <begin position="158"/>
        <end position="179"/>
    </location>
</feature>
<evidence type="ECO:0000256" key="6">
    <source>
        <dbReference type="SAM" id="Phobius"/>
    </source>
</evidence>
<dbReference type="Pfam" id="PF01226">
    <property type="entry name" value="Form_Nir_trans"/>
    <property type="match status" value="1"/>
</dbReference>
<feature type="transmembrane region" description="Helical" evidence="6">
    <location>
        <begin position="236"/>
        <end position="259"/>
    </location>
</feature>
<feature type="transmembrane region" description="Helical" evidence="6">
    <location>
        <begin position="29"/>
        <end position="50"/>
    </location>
</feature>
<dbReference type="PANTHER" id="PTHR30520:SF6">
    <property type="entry name" value="FORMATE_NITRATE FAMILY TRANSPORTER (EUROFUNG)"/>
    <property type="match status" value="1"/>
</dbReference>
<feature type="transmembrane region" description="Helical" evidence="6">
    <location>
        <begin position="102"/>
        <end position="125"/>
    </location>
</feature>
<keyword evidence="8" id="KW-1185">Reference proteome</keyword>
<feature type="transmembrane region" description="Helical" evidence="6">
    <location>
        <begin position="62"/>
        <end position="90"/>
    </location>
</feature>
<comment type="subcellular location">
    <subcellularLocation>
        <location evidence="1">Membrane</location>
        <topology evidence="1">Multi-pass membrane protein</topology>
    </subcellularLocation>
</comment>